<protein>
    <submittedName>
        <fullName evidence="3">Uncharacterized protein</fullName>
    </submittedName>
</protein>
<keyword evidence="2" id="KW-0963">Cytoplasm</keyword>
<accession>A0A224YJF0</accession>
<dbReference type="GO" id="GO:0008283">
    <property type="term" value="P:cell population proliferation"/>
    <property type="evidence" value="ECO:0007669"/>
    <property type="project" value="InterPro"/>
</dbReference>
<dbReference type="AlphaFoldDB" id="A0A224YJF0"/>
<dbReference type="InterPro" id="IPR016024">
    <property type="entry name" value="ARM-type_fold"/>
</dbReference>
<comment type="subcellular location">
    <subcellularLocation>
        <location evidence="1">Cytoplasm</location>
    </subcellularLocation>
</comment>
<dbReference type="GO" id="GO:0006974">
    <property type="term" value="P:DNA damage response"/>
    <property type="evidence" value="ECO:0007669"/>
    <property type="project" value="InterPro"/>
</dbReference>
<name>A0A224YJF0_9ACAR</name>
<organism evidence="3">
    <name type="scientific">Rhipicephalus zambeziensis</name>
    <dbReference type="NCBI Taxonomy" id="60191"/>
    <lineage>
        <taxon>Eukaryota</taxon>
        <taxon>Metazoa</taxon>
        <taxon>Ecdysozoa</taxon>
        <taxon>Arthropoda</taxon>
        <taxon>Chelicerata</taxon>
        <taxon>Arachnida</taxon>
        <taxon>Acari</taxon>
        <taxon>Parasitiformes</taxon>
        <taxon>Ixodida</taxon>
        <taxon>Ixodoidea</taxon>
        <taxon>Ixodidae</taxon>
        <taxon>Rhipicephalinae</taxon>
        <taxon>Rhipicephalus</taxon>
        <taxon>Rhipicephalus</taxon>
    </lineage>
</organism>
<reference evidence="3" key="1">
    <citation type="journal article" date="2017" name="Parasit. Vectors">
        <title>Sialotranscriptomics of Rhipicephalus zambeziensis reveals intricate expression profiles of secretory proteins and suggests tight temporal transcriptional regulation during blood-feeding.</title>
        <authorList>
            <person name="de Castro M.H."/>
            <person name="de Klerk D."/>
            <person name="Pienaar R."/>
            <person name="Rees D.J.G."/>
            <person name="Mans B.J."/>
        </authorList>
    </citation>
    <scope>NUCLEOTIDE SEQUENCE</scope>
    <source>
        <tissue evidence="3">Salivary glands</tissue>
    </source>
</reference>
<evidence type="ECO:0000256" key="1">
    <source>
        <dbReference type="ARBA" id="ARBA00004496"/>
    </source>
</evidence>
<dbReference type="GO" id="GO:0005737">
    <property type="term" value="C:cytoplasm"/>
    <property type="evidence" value="ECO:0007669"/>
    <property type="project" value="UniProtKB-SubCell"/>
</dbReference>
<dbReference type="PANTHER" id="PTHR21331:SF2">
    <property type="entry name" value="BRCA1-ASSOCIATED ATM ACTIVATOR 1"/>
    <property type="match status" value="1"/>
</dbReference>
<evidence type="ECO:0000313" key="3">
    <source>
        <dbReference type="EMBL" id="MAA13930.1"/>
    </source>
</evidence>
<dbReference type="PANTHER" id="PTHR21331">
    <property type="entry name" value="BRCA1-ASSOCIATED ATM ACTIVATOR 1"/>
    <property type="match status" value="1"/>
</dbReference>
<proteinExistence type="predicted"/>
<dbReference type="InterPro" id="IPR038904">
    <property type="entry name" value="BRAT1"/>
</dbReference>
<dbReference type="EMBL" id="GFPF01002784">
    <property type="protein sequence ID" value="MAA13930.1"/>
    <property type="molecule type" value="Transcribed_RNA"/>
</dbReference>
<sequence>MPVPAEQVEKWNAVFDLLLFRQLKDDVDDTLVQKLVTFLDASVRDDSEFGAQLWGDCNVMPKLEKAVAVPRTPESLCFALQLIAIFGKLQQMFTSLRDNSRVLKALDRLSDNAGASERVSYLEAVTSFLGHQPGRTWCIEHGVSSKVFQFLQDASVFVQGKAEAFFVAFLELDFSKGSGSEVAAFVNRTLMDELPPRQRRRCLHVIRSLLEKDAEFGKKLCSESDVHRRLLGCCVAWMSSSEASGAAADVLAKLASTMQDDSFFEEAMNSLSSDKRVSIKFAASFIAERASLQSCSSTEIERKIAEALTGPIAATESEFGDKSKARALQSAAVCELKRALPQFVHSATHEMVADKIVQFLTNSPAAKVTRLLSVALECFAFAVKKIDLVRADPTKLRSYLDNLAPFLRDPNLSAHALKQALAISLTLVCVIFSNASQDFDWRVCGALCSFGESLQRQLVSTEPQFVEAALDSFSGIGDDVERLNLQEGSAALSCLMDWLQHYGLARFVWDNLQNGDGGVRTSAVAAIGKLFVQEWLWTHFCSRLSIEEVEVIKAVSSMALDDTDVFARRSAASTLRGWLDRDRLGLCSRHKSALQHCASGMLGSDLDCEVQLAGLSIWKTLLGESLDMSSVVSDSAVKEMLEEADSTGFGASMRKAMASDADQEVRKDAQAFLCQLWTRLHDQCSLREKSCAMGCTQDGVDASNCEGKPGHCAEAEAPMECGDGTSNVDRVAAMEEVLDLGVSECLQRKLKLPENVQKPATPLTTGTLQLELVDTTELLARLSALGTFRNCNAEHVTEEFHSGDSLLEDILAAAASEHCDRDCY</sequence>
<evidence type="ECO:0000256" key="2">
    <source>
        <dbReference type="ARBA" id="ARBA00022490"/>
    </source>
</evidence>
<dbReference type="SUPFAM" id="SSF48371">
    <property type="entry name" value="ARM repeat"/>
    <property type="match status" value="2"/>
</dbReference>
<dbReference type="GO" id="GO:0005634">
    <property type="term" value="C:nucleus"/>
    <property type="evidence" value="ECO:0007669"/>
    <property type="project" value="TreeGrafter"/>
</dbReference>